<accession>A0A4R1KVK7</accession>
<keyword evidence="2" id="KW-0732">Signal</keyword>
<dbReference type="EMBL" id="SMGI01000001">
    <property type="protein sequence ID" value="TCK69198.1"/>
    <property type="molecule type" value="Genomic_DNA"/>
</dbReference>
<comment type="caution">
    <text evidence="3">The sequence shown here is derived from an EMBL/GenBank/DDBJ whole genome shotgun (WGS) entry which is preliminary data.</text>
</comment>
<keyword evidence="4" id="KW-1185">Reference proteome</keyword>
<proteinExistence type="predicted"/>
<dbReference type="RefSeq" id="WP_132703622.1">
    <property type="nucleotide sequence ID" value="NZ_SMGI01000001.1"/>
</dbReference>
<evidence type="ECO:0000256" key="1">
    <source>
        <dbReference type="SAM" id="MobiDB-lite"/>
    </source>
</evidence>
<evidence type="ECO:0008006" key="5">
    <source>
        <dbReference type="Google" id="ProtNLM"/>
    </source>
</evidence>
<gene>
    <name evidence="3" type="ORF">DFQ05_0718</name>
</gene>
<evidence type="ECO:0000256" key="2">
    <source>
        <dbReference type="SAM" id="SignalP"/>
    </source>
</evidence>
<feature type="signal peptide" evidence="2">
    <location>
        <begin position="1"/>
        <end position="21"/>
    </location>
</feature>
<protein>
    <recommendedName>
        <fullName evidence="5">Type 1 periplasmic binding fold superfamily protein</fullName>
    </recommendedName>
</protein>
<feature type="chain" id="PRO_5020266629" description="Type 1 periplasmic binding fold superfamily protein" evidence="2">
    <location>
        <begin position="22"/>
        <end position="184"/>
    </location>
</feature>
<dbReference type="OrthoDB" id="713689at2"/>
<reference evidence="3 4" key="1">
    <citation type="journal article" date="2015" name="Stand. Genomic Sci.">
        <title>Genomic Encyclopedia of Bacterial and Archaeal Type Strains, Phase III: the genomes of soil and plant-associated and newly described type strains.</title>
        <authorList>
            <person name="Whitman W.B."/>
            <person name="Woyke T."/>
            <person name="Klenk H.P."/>
            <person name="Zhou Y."/>
            <person name="Lilburn T.G."/>
            <person name="Beck B.J."/>
            <person name="De Vos P."/>
            <person name="Vandamme P."/>
            <person name="Eisen J.A."/>
            <person name="Garrity G."/>
            <person name="Hugenholtz P."/>
            <person name="Kyrpides N.C."/>
        </authorList>
    </citation>
    <scope>NUCLEOTIDE SEQUENCE [LARGE SCALE GENOMIC DNA]</scope>
    <source>
        <strain evidence="3 4">CECT 8445</strain>
    </source>
</reference>
<feature type="region of interest" description="Disordered" evidence="1">
    <location>
        <begin position="159"/>
        <end position="184"/>
    </location>
</feature>
<evidence type="ECO:0000313" key="3">
    <source>
        <dbReference type="EMBL" id="TCK69198.1"/>
    </source>
</evidence>
<sequence>MKTLKYTFALLAITLFTVSCSDDDPVIVNEEEVITTMTVELVATGQTTVTLRTRDLDGDGPDAPIVSVSGPLAANTTYTGSIELLDETDLNDVDNITLEVEEEDEEHQFFFTSTVGTVAYADADANGNPVGLSFTLTTGAAGSGNFTVTLRHEPVKDAAGVSDGDITNAGGETDITETFPVTVQ</sequence>
<dbReference type="Proteomes" id="UP000295714">
    <property type="component" value="Unassembled WGS sequence"/>
</dbReference>
<name>A0A4R1KVK7_9FLAO</name>
<evidence type="ECO:0000313" key="4">
    <source>
        <dbReference type="Proteomes" id="UP000295714"/>
    </source>
</evidence>
<dbReference type="AlphaFoldDB" id="A0A4R1KVK7"/>
<organism evidence="3 4">
    <name type="scientific">Winogradskyella wandonensis</name>
    <dbReference type="NCBI Taxonomy" id="1442586"/>
    <lineage>
        <taxon>Bacteria</taxon>
        <taxon>Pseudomonadati</taxon>
        <taxon>Bacteroidota</taxon>
        <taxon>Flavobacteriia</taxon>
        <taxon>Flavobacteriales</taxon>
        <taxon>Flavobacteriaceae</taxon>
        <taxon>Winogradskyella</taxon>
    </lineage>
</organism>
<dbReference type="PROSITE" id="PS51257">
    <property type="entry name" value="PROKAR_LIPOPROTEIN"/>
    <property type="match status" value="1"/>
</dbReference>